<evidence type="ECO:0000256" key="4">
    <source>
        <dbReference type="ARBA" id="ARBA00023242"/>
    </source>
</evidence>
<evidence type="ECO:0000256" key="2">
    <source>
        <dbReference type="ARBA" id="ARBA00023015"/>
    </source>
</evidence>
<name>G2Q963_THET4</name>
<evidence type="ECO:0000259" key="6">
    <source>
        <dbReference type="PROSITE" id="PS50217"/>
    </source>
</evidence>
<evidence type="ECO:0000256" key="1">
    <source>
        <dbReference type="ARBA" id="ARBA00004123"/>
    </source>
</evidence>
<feature type="region of interest" description="Disordered" evidence="5">
    <location>
        <begin position="310"/>
        <end position="380"/>
    </location>
</feature>
<dbReference type="Pfam" id="PF00170">
    <property type="entry name" value="bZIP_1"/>
    <property type="match status" value="1"/>
</dbReference>
<feature type="compositionally biased region" description="Polar residues" evidence="5">
    <location>
        <begin position="115"/>
        <end position="126"/>
    </location>
</feature>
<keyword evidence="3" id="KW-0804">Transcription</keyword>
<dbReference type="SMART" id="SM00338">
    <property type="entry name" value="BRLZ"/>
    <property type="match status" value="1"/>
</dbReference>
<dbReference type="Gene3D" id="1.20.5.170">
    <property type="match status" value="1"/>
</dbReference>
<accession>G2Q963</accession>
<protein>
    <recommendedName>
        <fullName evidence="6">BZIP domain-containing protein</fullName>
    </recommendedName>
</protein>
<dbReference type="SUPFAM" id="SSF57959">
    <property type="entry name" value="Leucine zipper domain"/>
    <property type="match status" value="1"/>
</dbReference>
<keyword evidence="4" id="KW-0539">Nucleus</keyword>
<organism evidence="7 8">
    <name type="scientific">Thermothelomyces thermophilus (strain ATCC 42464 / BCRC 31852 / DSM 1799)</name>
    <name type="common">Sporotrichum thermophile</name>
    <dbReference type="NCBI Taxonomy" id="573729"/>
    <lineage>
        <taxon>Eukaryota</taxon>
        <taxon>Fungi</taxon>
        <taxon>Dikarya</taxon>
        <taxon>Ascomycota</taxon>
        <taxon>Pezizomycotina</taxon>
        <taxon>Sordariomycetes</taxon>
        <taxon>Sordariomycetidae</taxon>
        <taxon>Sordariales</taxon>
        <taxon>Chaetomiaceae</taxon>
        <taxon>Thermothelomyces</taxon>
    </lineage>
</organism>
<evidence type="ECO:0000256" key="5">
    <source>
        <dbReference type="SAM" id="MobiDB-lite"/>
    </source>
</evidence>
<dbReference type="GeneID" id="11512509"/>
<dbReference type="InterPro" id="IPR046347">
    <property type="entry name" value="bZIP_sf"/>
</dbReference>
<comment type="subcellular location">
    <subcellularLocation>
        <location evidence="1">Nucleus</location>
    </subcellularLocation>
</comment>
<reference evidence="7 8" key="1">
    <citation type="journal article" date="2011" name="Nat. Biotechnol.">
        <title>Comparative genomic analysis of the thermophilic biomass-degrading fungi Myceliophthora thermophila and Thielavia terrestris.</title>
        <authorList>
            <person name="Berka R.M."/>
            <person name="Grigoriev I.V."/>
            <person name="Otillar R."/>
            <person name="Salamov A."/>
            <person name="Grimwood J."/>
            <person name="Reid I."/>
            <person name="Ishmael N."/>
            <person name="John T."/>
            <person name="Darmond C."/>
            <person name="Moisan M.-C."/>
            <person name="Henrissat B."/>
            <person name="Coutinho P.M."/>
            <person name="Lombard V."/>
            <person name="Natvig D.O."/>
            <person name="Lindquist E."/>
            <person name="Schmutz J."/>
            <person name="Lucas S."/>
            <person name="Harris P."/>
            <person name="Powlowski J."/>
            <person name="Bellemare A."/>
            <person name="Taylor D."/>
            <person name="Butler G."/>
            <person name="de Vries R.P."/>
            <person name="Allijn I.E."/>
            <person name="van den Brink J."/>
            <person name="Ushinsky S."/>
            <person name="Storms R."/>
            <person name="Powell A.J."/>
            <person name="Paulsen I.T."/>
            <person name="Elbourne L.D.H."/>
            <person name="Baker S.E."/>
            <person name="Magnuson J."/>
            <person name="LaBoissiere S."/>
            <person name="Clutterbuck A.J."/>
            <person name="Martinez D."/>
            <person name="Wogulis M."/>
            <person name="de Leon A.L."/>
            <person name="Rey M.W."/>
            <person name="Tsang A."/>
        </authorList>
    </citation>
    <scope>NUCLEOTIDE SEQUENCE [LARGE SCALE GENOMIC DNA]</scope>
    <source>
        <strain evidence="8">ATCC 42464 / BCRC 31852 / DSM 1799</strain>
    </source>
</reference>
<feature type="compositionally biased region" description="Polar residues" evidence="5">
    <location>
        <begin position="19"/>
        <end position="32"/>
    </location>
</feature>
<dbReference type="GO" id="GO:0005634">
    <property type="term" value="C:nucleus"/>
    <property type="evidence" value="ECO:0007669"/>
    <property type="project" value="UniProtKB-SubCell"/>
</dbReference>
<dbReference type="PROSITE" id="PS00036">
    <property type="entry name" value="BZIP_BASIC"/>
    <property type="match status" value="1"/>
</dbReference>
<dbReference type="eggNOG" id="KOG1414">
    <property type="taxonomic scope" value="Eukaryota"/>
</dbReference>
<feature type="compositionally biased region" description="Basic residues" evidence="5">
    <location>
        <begin position="144"/>
        <end position="153"/>
    </location>
</feature>
<dbReference type="STRING" id="573729.G2Q963"/>
<feature type="domain" description="BZIP" evidence="6">
    <location>
        <begin position="162"/>
        <end position="225"/>
    </location>
</feature>
<dbReference type="PROSITE" id="PS50217">
    <property type="entry name" value="BZIP"/>
    <property type="match status" value="1"/>
</dbReference>
<dbReference type="OMA" id="HAKCNDR"/>
<dbReference type="RefSeq" id="XP_003661600.1">
    <property type="nucleotide sequence ID" value="XM_003661552.1"/>
</dbReference>
<dbReference type="Proteomes" id="UP000007322">
    <property type="component" value="Chromosome 2"/>
</dbReference>
<keyword evidence="8" id="KW-1185">Reference proteome</keyword>
<dbReference type="EMBL" id="CP003003">
    <property type="protein sequence ID" value="AEO56355.1"/>
    <property type="molecule type" value="Genomic_DNA"/>
</dbReference>
<feature type="region of interest" description="Disordered" evidence="5">
    <location>
        <begin position="1"/>
        <end position="35"/>
    </location>
</feature>
<dbReference type="PANTHER" id="PTHR19304">
    <property type="entry name" value="CYCLIC-AMP RESPONSE ELEMENT BINDING PROTEIN"/>
    <property type="match status" value="1"/>
</dbReference>
<dbReference type="InterPro" id="IPR004827">
    <property type="entry name" value="bZIP"/>
</dbReference>
<evidence type="ECO:0000256" key="3">
    <source>
        <dbReference type="ARBA" id="ARBA00023163"/>
    </source>
</evidence>
<dbReference type="AlphaFoldDB" id="G2Q963"/>
<sequence length="380" mass="41690">MEPPPSHFFDYLDLDDPNSHQSPGQEDNNSAICLNPFNPYGKDVHGALTPPDSRDMIPRTDIWDCFPDQAESLTTEDQKQLFVDPELYSPGSSNDDMKPQIQVDTTGLPKPPTRQGLSAKSPSNQAFVVGNTPAPVTPPEHEPPKKRKVRKTRKESNAAEETQKRNKFLERNRVAASKCREKKKQYVSELEATKMDLELRNAHLKVEVDGLIGEIGALKHRLMAHAKCNDPNIDRWLNNEARKFVQTESGPFGQPFMPFGQPPQPELPMGSPRSRNASIASITSMASSYPSLQGLQFDGLASGERHGSIAYSQGESWPGAPPPGTEPKALMPGSGSLYPSPTEETFPGFSPALKTEPDVNYTPMPDPMFSPGQSNFGGGP</sequence>
<dbReference type="OrthoDB" id="295274at2759"/>
<dbReference type="GO" id="GO:0003700">
    <property type="term" value="F:DNA-binding transcription factor activity"/>
    <property type="evidence" value="ECO:0007669"/>
    <property type="project" value="InterPro"/>
</dbReference>
<keyword evidence="2" id="KW-0805">Transcription regulation</keyword>
<evidence type="ECO:0000313" key="7">
    <source>
        <dbReference type="EMBL" id="AEO56355.1"/>
    </source>
</evidence>
<proteinExistence type="predicted"/>
<dbReference type="VEuPathDB" id="FungiDB:MYCTH_2301171"/>
<dbReference type="KEGG" id="mtm:MYCTH_2301171"/>
<dbReference type="HOGENOM" id="CLU_783298_0_0_1"/>
<feature type="compositionally biased region" description="Basic and acidic residues" evidence="5">
    <location>
        <begin position="154"/>
        <end position="164"/>
    </location>
</feature>
<feature type="region of interest" description="Disordered" evidence="5">
    <location>
        <begin position="69"/>
        <end position="164"/>
    </location>
</feature>
<dbReference type="CDD" id="cd14687">
    <property type="entry name" value="bZIP_ATF2"/>
    <property type="match status" value="1"/>
</dbReference>
<dbReference type="InParanoid" id="G2Q963"/>
<dbReference type="InterPro" id="IPR051027">
    <property type="entry name" value="bZIP_transcription_factors"/>
</dbReference>
<evidence type="ECO:0000313" key="8">
    <source>
        <dbReference type="Proteomes" id="UP000007322"/>
    </source>
</evidence>
<gene>
    <name evidence="7" type="ORF">MYCTH_2301171</name>
</gene>